<dbReference type="SUPFAM" id="SSF53807">
    <property type="entry name" value="Helical backbone' metal receptor"/>
    <property type="match status" value="1"/>
</dbReference>
<dbReference type="Gene3D" id="3.40.50.1980">
    <property type="entry name" value="Nitrogenase molybdenum iron protein domain"/>
    <property type="match status" value="1"/>
</dbReference>
<feature type="domain" description="Fe/B12 periplasmic-binding" evidence="1">
    <location>
        <begin position="1"/>
        <end position="99"/>
    </location>
</feature>
<dbReference type="InterPro" id="IPR002491">
    <property type="entry name" value="ABC_transptr_periplasmic_BD"/>
</dbReference>
<organism evidence="2">
    <name type="scientific">uncultured Lachnospiraceae bacterium</name>
    <dbReference type="NCBI Taxonomy" id="297314"/>
    <lineage>
        <taxon>Bacteria</taxon>
        <taxon>Bacillati</taxon>
        <taxon>Bacillota</taxon>
        <taxon>Clostridia</taxon>
        <taxon>Lachnospirales</taxon>
        <taxon>Lachnospiraceae</taxon>
        <taxon>environmental samples</taxon>
    </lineage>
</organism>
<evidence type="ECO:0000313" key="2">
    <source>
        <dbReference type="EMBL" id="AYM48500.1"/>
    </source>
</evidence>
<evidence type="ECO:0000259" key="1">
    <source>
        <dbReference type="PROSITE" id="PS50983"/>
    </source>
</evidence>
<dbReference type="PROSITE" id="PS50983">
    <property type="entry name" value="FE_B12_PBP"/>
    <property type="match status" value="1"/>
</dbReference>
<proteinExistence type="predicted"/>
<name>A0A3G2C888_9FIRM</name>
<sequence length="99" mass="10700">MAEIQGELDNISTYLADKDRLTVAVLEDEGGTYRVYGEDTLGGNVATSGGAELAVGKHGDNGNISAEDLIAANPDAIFMVWYNGYTVMIPIMPESRWWS</sequence>
<protein>
    <submittedName>
        <fullName evidence="2">Periplasmic binding protein</fullName>
    </submittedName>
</protein>
<accession>A0A3G2C888</accession>
<reference evidence="2" key="1">
    <citation type="submission" date="2018-09" db="EMBL/GenBank/DDBJ databases">
        <title>Phylogenetic barriers to horizontal transfer of antimicrobial peptide resistance genes in the human gut microbiota.</title>
        <authorList>
            <person name="Kintses B."/>
            <person name="Mehi O."/>
            <person name="Ari E."/>
            <person name="Szamel M."/>
            <person name="Gyorkei A."/>
            <person name="Jangir P.K."/>
            <person name="Nagy I."/>
            <person name="Pal F."/>
            <person name="Fekete G."/>
            <person name="Tengolics R."/>
            <person name="Nyerges A."/>
            <person name="Liko I."/>
            <person name="Balint A."/>
            <person name="Molnar T."/>
            <person name="Balint B."/>
            <person name="Vasarhelyi B.M."/>
            <person name="Bustamante M."/>
            <person name="Papp B."/>
            <person name="Pal C."/>
        </authorList>
    </citation>
    <scope>NUCLEOTIDE SEQUENCE</scope>
</reference>
<dbReference type="AlphaFoldDB" id="A0A3G2C888"/>
<dbReference type="EMBL" id="MH883542">
    <property type="protein sequence ID" value="AYM48500.1"/>
    <property type="molecule type" value="Genomic_DNA"/>
</dbReference>